<sequence length="837" mass="94706">MGDAFIRHIELLGYEKRFFPSQHYVYMFLVKWNDLSEKLVYRRFTEIYEFHKALKEMFPIESGDINVENRIIPHLPAPKWFDGQRSTQNRQGTLTEYCYTLVNLPHKISRCLHVVNFFKVRPDDMNPVTDSQIKKPEVFLLPKDAKKNLTDITGPIVLQTYRAIADYEKSSTSEMALKAGDMVDVVEKSESGWWFCQLKNKRGWVPAAYLEPMDGPDESEEQEPNYEGEQYVVQKSYTAVEEDELTLKEGDTIEVIHKLLDGWWVIRKGETTGYYPSMYLQKAGKVNTSLKNELRNRSAPPRRSTIRNVKSIHKQSRKQISQETYRRNSKKYIQSRSKMKENFQNKANVIIEKTEQEENKPKAQPAVPPRPSKDLILNRCSESTRRKILGLAKPAGPRSVRQLREAEEAAPVFQYAGKAAKRKDRVFVWGFCYSGALGVPSFVKPDVGWKKPRRIQATPYRLETEEKISSAACGYGFTLLSSHTTDITKVWGMGLNKDSQLGFQRSIRDRTKGYEYVLEPSPIPLPLEKPQQTRVLQVSCGRAHSLILTDSEGVFTMGNNSYGQCGRKVIEDETYSESHLIHQLKEFDSRVVQVVCGQDHSLFRTKKGAVYACGWGADGQTGLGHYNITSVPTKLHGDIAGVNIIQVSSYGDCCLAVSDEGDVFGWGNSEYLQLASVTETTQVNVPRHLPFKIGKIKEAACGGTGNIVLTEEGNVFVWGYGILGKGPNLIETAVPEMIPPSLFGWSDFSPDIRVAHVRCGLSHFAALTNRGELFVWGKNLRGCLGTGRMEDQYFPWRVTVPGEVVDVACGVDHMLALIYTFYMCLGQLELSQSVMLE</sequence>
<dbReference type="InterPro" id="IPR035756">
    <property type="entry name" value="NCF1_SH3_1"/>
</dbReference>
<dbReference type="PRINTS" id="PR00452">
    <property type="entry name" value="SH3DOMAIN"/>
</dbReference>
<keyword evidence="8" id="KW-0809">Transit peptide</keyword>
<dbReference type="CDD" id="cd12022">
    <property type="entry name" value="SH3_p47phox_2"/>
    <property type="match status" value="1"/>
</dbReference>
<dbReference type="PROSITE" id="PS50012">
    <property type="entry name" value="RCC1_3"/>
    <property type="match status" value="7"/>
</dbReference>
<feature type="region of interest" description="Disordered" evidence="16">
    <location>
        <begin position="353"/>
        <end position="374"/>
    </location>
</feature>
<evidence type="ECO:0000256" key="5">
    <source>
        <dbReference type="ARBA" id="ARBA00022553"/>
    </source>
</evidence>
<dbReference type="InterPro" id="IPR036028">
    <property type="entry name" value="SH3-like_dom_sf"/>
</dbReference>
<dbReference type="InterPro" id="IPR032136">
    <property type="entry name" value="NCF1_PBR/AIR"/>
</dbReference>
<dbReference type="InterPro" id="IPR035757">
    <property type="entry name" value="NCF1_SH3_2"/>
</dbReference>
<evidence type="ECO:0000256" key="3">
    <source>
        <dbReference type="ARBA" id="ARBA00022443"/>
    </source>
</evidence>
<dbReference type="GO" id="GO:0005743">
    <property type="term" value="C:mitochondrial inner membrane"/>
    <property type="evidence" value="ECO:0007669"/>
    <property type="project" value="UniProtKB-SubCell"/>
</dbReference>
<evidence type="ECO:0000256" key="15">
    <source>
        <dbReference type="PROSITE-ProRule" id="PRU00235"/>
    </source>
</evidence>
<dbReference type="PANTHER" id="PTHR46337">
    <property type="entry name" value="RCC1-LIKE G EXCHANGING FACTOR-LIKE PROTEIN"/>
    <property type="match status" value="1"/>
</dbReference>
<keyword evidence="20" id="KW-1185">Reference proteome</keyword>
<comment type="caution">
    <text evidence="19">The sequence shown here is derived from an EMBL/GenBank/DDBJ whole genome shotgun (WGS) entry which is preliminary data.</text>
</comment>
<organism evidence="19 20">
    <name type="scientific">Grus japonensis</name>
    <name type="common">Japanese crane</name>
    <name type="synonym">Red-crowned crane</name>
    <dbReference type="NCBI Taxonomy" id="30415"/>
    <lineage>
        <taxon>Eukaryota</taxon>
        <taxon>Metazoa</taxon>
        <taxon>Chordata</taxon>
        <taxon>Craniata</taxon>
        <taxon>Vertebrata</taxon>
        <taxon>Euteleostomi</taxon>
        <taxon>Archelosauria</taxon>
        <taxon>Archosauria</taxon>
        <taxon>Dinosauria</taxon>
        <taxon>Saurischia</taxon>
        <taxon>Theropoda</taxon>
        <taxon>Coelurosauria</taxon>
        <taxon>Aves</taxon>
        <taxon>Neognathae</taxon>
        <taxon>Neoaves</taxon>
        <taxon>Gruiformes</taxon>
        <taxon>Gruidae</taxon>
        <taxon>Grus</taxon>
    </lineage>
</organism>
<dbReference type="FunFam" id="2.30.30.40:FF:000121">
    <property type="entry name" value="Neutrophil cytosol factor 1"/>
    <property type="match status" value="1"/>
</dbReference>
<dbReference type="Pfam" id="PF08944">
    <property type="entry name" value="p47_phox_C"/>
    <property type="match status" value="1"/>
</dbReference>
<proteinExistence type="predicted"/>
<dbReference type="InterPro" id="IPR000408">
    <property type="entry name" value="Reg_chr_condens"/>
</dbReference>
<keyword evidence="9" id="KW-0496">Mitochondrion</keyword>
<dbReference type="InterPro" id="IPR001452">
    <property type="entry name" value="SH3_domain"/>
</dbReference>
<dbReference type="InterPro" id="IPR036871">
    <property type="entry name" value="PX_dom_sf"/>
</dbReference>
<keyword evidence="4" id="KW-0963">Cytoplasm</keyword>
<dbReference type="Pfam" id="PF25390">
    <property type="entry name" value="WD40_RLD"/>
    <property type="match status" value="1"/>
</dbReference>
<dbReference type="FunFam" id="3.30.1520.10:FF:000023">
    <property type="entry name" value="Neutrophil cytosol factor 1"/>
    <property type="match status" value="1"/>
</dbReference>
<evidence type="ECO:0000313" key="20">
    <source>
        <dbReference type="Proteomes" id="UP001623348"/>
    </source>
</evidence>
<gene>
    <name evidence="19" type="ORF">GRJ2_002264300</name>
</gene>
<dbReference type="GO" id="GO:0008053">
    <property type="term" value="P:mitochondrial fusion"/>
    <property type="evidence" value="ECO:0007669"/>
    <property type="project" value="UniProtKB-ARBA"/>
</dbReference>
<evidence type="ECO:0000259" key="17">
    <source>
        <dbReference type="PROSITE" id="PS50002"/>
    </source>
</evidence>
<feature type="region of interest" description="Disordered" evidence="16">
    <location>
        <begin position="309"/>
        <end position="328"/>
    </location>
</feature>
<evidence type="ECO:0000256" key="4">
    <source>
        <dbReference type="ARBA" id="ARBA00022490"/>
    </source>
</evidence>
<dbReference type="AlphaFoldDB" id="A0ABC9XK66"/>
<keyword evidence="3 14" id="KW-0728">SH3 domain</keyword>
<dbReference type="InterPro" id="IPR001655">
    <property type="entry name" value="P47PHOX"/>
</dbReference>
<evidence type="ECO:0000256" key="13">
    <source>
        <dbReference type="ARBA" id="ARBA00072308"/>
    </source>
</evidence>
<keyword evidence="10" id="KW-0472">Membrane</keyword>
<feature type="repeat" description="RCC1" evidence="15">
    <location>
        <begin position="552"/>
        <end position="607"/>
    </location>
</feature>
<name>A0ABC9XK66_GRUJA</name>
<dbReference type="Gene3D" id="2.30.30.40">
    <property type="entry name" value="SH3 Domains"/>
    <property type="match status" value="2"/>
</dbReference>
<dbReference type="InterPro" id="IPR009091">
    <property type="entry name" value="RCC1/BLIP-II"/>
</dbReference>
<dbReference type="FunFam" id="2.30.30.40:FF:000127">
    <property type="entry name" value="neutrophil cytosol factor 1"/>
    <property type="match status" value="1"/>
</dbReference>
<dbReference type="InterPro" id="IPR015039">
    <property type="entry name" value="NCF1_C"/>
</dbReference>
<evidence type="ECO:0000256" key="11">
    <source>
        <dbReference type="ARBA" id="ARBA00059435"/>
    </source>
</evidence>
<dbReference type="InterPro" id="IPR053035">
    <property type="entry name" value="Mitochondrial_GEF_domain"/>
</dbReference>
<comment type="subcellular location">
    <subcellularLocation>
        <location evidence="2">Cytoplasm</location>
    </subcellularLocation>
    <subcellularLocation>
        <location evidence="1">Mitochondrion inner membrane</location>
    </subcellularLocation>
</comment>
<dbReference type="PROSITE" id="PS50195">
    <property type="entry name" value="PX"/>
    <property type="match status" value="1"/>
</dbReference>
<feature type="repeat" description="RCC1" evidence="15">
    <location>
        <begin position="771"/>
        <end position="820"/>
    </location>
</feature>
<reference evidence="19 20" key="1">
    <citation type="submission" date="2024-06" db="EMBL/GenBank/DDBJ databases">
        <title>The draft genome of Grus japonensis, version 3.</title>
        <authorList>
            <person name="Nabeshima K."/>
            <person name="Suzuki S."/>
            <person name="Onuma M."/>
        </authorList>
    </citation>
    <scope>NUCLEOTIDE SEQUENCE [LARGE SCALE GENOMIC DNA]</scope>
    <source>
        <strain evidence="19 20">451A</strain>
    </source>
</reference>
<evidence type="ECO:0000256" key="10">
    <source>
        <dbReference type="ARBA" id="ARBA00023136"/>
    </source>
</evidence>
<dbReference type="CDD" id="cd06887">
    <property type="entry name" value="PX_p47phox"/>
    <property type="match status" value="1"/>
</dbReference>
<evidence type="ECO:0000313" key="19">
    <source>
        <dbReference type="EMBL" id="GAB0197989.1"/>
    </source>
</evidence>
<evidence type="ECO:0000256" key="1">
    <source>
        <dbReference type="ARBA" id="ARBA00004273"/>
    </source>
</evidence>
<dbReference type="SUPFAM" id="SSF50044">
    <property type="entry name" value="SH3-domain"/>
    <property type="match status" value="2"/>
</dbReference>
<feature type="domain" description="SH3" evidence="17">
    <location>
        <begin position="156"/>
        <end position="215"/>
    </location>
</feature>
<dbReference type="InterPro" id="IPR034909">
    <property type="entry name" value="PX_p47phox"/>
</dbReference>
<comment type="subunit">
    <text evidence="12">Forms a regulatory protein-RNA complex, consisting of RCC1L, NGRN, RPUSD3, RPUSD4, TRUB2, FASTKD2 and 16S mt-rRNA. Interacts with 16S mt-rRNA; this interaction is direct. Interacts with OPA1; this interaction is direct.</text>
</comment>
<feature type="repeat" description="RCC1" evidence="15">
    <location>
        <begin position="424"/>
        <end position="484"/>
    </location>
</feature>
<dbReference type="Gene3D" id="2.130.10.30">
    <property type="entry name" value="Regulator of chromosome condensation 1/beta-lactamase-inhibitor protein II"/>
    <property type="match status" value="2"/>
</dbReference>
<dbReference type="SMART" id="SM00312">
    <property type="entry name" value="PX"/>
    <property type="match status" value="1"/>
</dbReference>
<dbReference type="Gene3D" id="3.30.1520.10">
    <property type="entry name" value="Phox-like domain"/>
    <property type="match status" value="1"/>
</dbReference>
<dbReference type="PROSITE" id="PS50002">
    <property type="entry name" value="SH3"/>
    <property type="match status" value="2"/>
</dbReference>
<dbReference type="Pfam" id="PF16621">
    <property type="entry name" value="NCF1_PBR_AIR"/>
    <property type="match status" value="1"/>
</dbReference>
<dbReference type="Pfam" id="PF00787">
    <property type="entry name" value="PX"/>
    <property type="match status" value="1"/>
</dbReference>
<dbReference type="CDD" id="cd12021">
    <property type="entry name" value="SH3_p47phox_1"/>
    <property type="match status" value="1"/>
</dbReference>
<feature type="domain" description="SH3" evidence="17">
    <location>
        <begin position="226"/>
        <end position="285"/>
    </location>
</feature>
<protein>
    <recommendedName>
        <fullName evidence="13">RCC1-like G exchanging factor-like protein</fullName>
    </recommendedName>
</protein>
<dbReference type="PANTHER" id="PTHR46337:SF1">
    <property type="entry name" value="RCC1-LIKE G EXCHANGING FACTOR-LIKE PROTEIN"/>
    <property type="match status" value="1"/>
</dbReference>
<evidence type="ECO:0000256" key="8">
    <source>
        <dbReference type="ARBA" id="ARBA00022946"/>
    </source>
</evidence>
<feature type="repeat" description="RCC1" evidence="15">
    <location>
        <begin position="661"/>
        <end position="712"/>
    </location>
</feature>
<dbReference type="SUPFAM" id="SSF64268">
    <property type="entry name" value="PX domain"/>
    <property type="match status" value="1"/>
</dbReference>
<evidence type="ECO:0000256" key="9">
    <source>
        <dbReference type="ARBA" id="ARBA00023128"/>
    </source>
</evidence>
<evidence type="ECO:0000256" key="16">
    <source>
        <dbReference type="SAM" id="MobiDB-lite"/>
    </source>
</evidence>
<dbReference type="InterPro" id="IPR058923">
    <property type="entry name" value="RCC1-like_dom"/>
</dbReference>
<feature type="repeat" description="RCC1" evidence="15">
    <location>
        <begin position="713"/>
        <end position="770"/>
    </location>
</feature>
<feature type="repeat" description="RCC1" evidence="15">
    <location>
        <begin position="488"/>
        <end position="551"/>
    </location>
</feature>
<dbReference type="GO" id="GO:0072593">
    <property type="term" value="P:reactive oxygen species metabolic process"/>
    <property type="evidence" value="ECO:0007669"/>
    <property type="project" value="UniProtKB-ARBA"/>
</dbReference>
<dbReference type="InterPro" id="IPR001683">
    <property type="entry name" value="PX_dom"/>
</dbReference>
<feature type="repeat" description="RCC1" evidence="15">
    <location>
        <begin position="608"/>
        <end position="660"/>
    </location>
</feature>
<evidence type="ECO:0000256" key="14">
    <source>
        <dbReference type="PROSITE-ProRule" id="PRU00192"/>
    </source>
</evidence>
<accession>A0ABC9XK66</accession>
<dbReference type="Pfam" id="PF00415">
    <property type="entry name" value="RCC1"/>
    <property type="match status" value="1"/>
</dbReference>
<dbReference type="SUPFAM" id="SSF50985">
    <property type="entry name" value="RCC1/BLIP-II"/>
    <property type="match status" value="1"/>
</dbReference>
<comment type="function">
    <text evidence="11">Guanine nucleotide exchange factor (GEF) for mitochondrial dynamin-related GTPase OPA1. Activates OPA1, by exchanging bound GDP for free GTP, and drives OPA1 and MFN1-dependent mitochondrial fusion. Plays an essential role in mitochondrial ribosome biogenesis. As a component of a functional protein-RNA module, consisting of RCC1L, NGRN, RPUSD3, RPUSD4, TRUB2, FASTKD2 and 16S mitochondrial ribosomal RNA (16S mt-rRNA), controls 16S mt-rRNA abundance and is required for intra-mitochondrial translation of core subunits of the oxidative phosphorylation system.</text>
</comment>
<evidence type="ECO:0000256" key="6">
    <source>
        <dbReference type="ARBA" id="ARBA00022737"/>
    </source>
</evidence>
<dbReference type="SMART" id="SM00326">
    <property type="entry name" value="SH3"/>
    <property type="match status" value="2"/>
</dbReference>
<dbReference type="EMBL" id="BAAFJT010000019">
    <property type="protein sequence ID" value="GAB0197989.1"/>
    <property type="molecule type" value="Genomic_DNA"/>
</dbReference>
<feature type="domain" description="PX" evidence="18">
    <location>
        <begin position="4"/>
        <end position="125"/>
    </location>
</feature>
<dbReference type="Proteomes" id="UP001623348">
    <property type="component" value="Unassembled WGS sequence"/>
</dbReference>
<evidence type="ECO:0000256" key="7">
    <source>
        <dbReference type="ARBA" id="ARBA00022792"/>
    </source>
</evidence>
<evidence type="ECO:0000259" key="18">
    <source>
        <dbReference type="PROSITE" id="PS50195"/>
    </source>
</evidence>
<keyword evidence="5" id="KW-0597">Phosphoprotein</keyword>
<keyword evidence="6" id="KW-0677">Repeat</keyword>
<keyword evidence="7" id="KW-0999">Mitochondrion inner membrane</keyword>
<evidence type="ECO:0000256" key="12">
    <source>
        <dbReference type="ARBA" id="ARBA00065468"/>
    </source>
</evidence>
<dbReference type="FunFam" id="2.130.10.30:FF:000024">
    <property type="entry name" value="RCC1-like G exchanging factor-like protein"/>
    <property type="match status" value="1"/>
</dbReference>
<evidence type="ECO:0000256" key="2">
    <source>
        <dbReference type="ARBA" id="ARBA00004496"/>
    </source>
</evidence>
<dbReference type="PRINTS" id="PR00498">
    <property type="entry name" value="P47PHOX"/>
</dbReference>
<dbReference type="Pfam" id="PF00018">
    <property type="entry name" value="SH3_1"/>
    <property type="match status" value="2"/>
</dbReference>